<keyword evidence="1" id="KW-0812">Transmembrane</keyword>
<dbReference type="KEGG" id="gur:Gura_0188"/>
<evidence type="ECO:0000313" key="4">
    <source>
        <dbReference type="Proteomes" id="UP000006695"/>
    </source>
</evidence>
<gene>
    <name evidence="3" type="ordered locus">Gura_0188</name>
</gene>
<feature type="domain" description="DUF58" evidence="2">
    <location>
        <begin position="203"/>
        <end position="316"/>
    </location>
</feature>
<proteinExistence type="predicted"/>
<dbReference type="PANTHER" id="PTHR34351">
    <property type="entry name" value="SLR1927 PROTEIN-RELATED"/>
    <property type="match status" value="1"/>
</dbReference>
<evidence type="ECO:0000256" key="1">
    <source>
        <dbReference type="SAM" id="Phobius"/>
    </source>
</evidence>
<evidence type="ECO:0000259" key="2">
    <source>
        <dbReference type="Pfam" id="PF01882"/>
    </source>
</evidence>
<dbReference type="SUPFAM" id="SSF53300">
    <property type="entry name" value="vWA-like"/>
    <property type="match status" value="1"/>
</dbReference>
<feature type="transmembrane region" description="Helical" evidence="1">
    <location>
        <begin position="34"/>
        <end position="55"/>
    </location>
</feature>
<protein>
    <recommendedName>
        <fullName evidence="2">DUF58 domain-containing protein</fullName>
    </recommendedName>
</protein>
<dbReference type="OrthoDB" id="9778037at2"/>
<evidence type="ECO:0000313" key="3">
    <source>
        <dbReference type="EMBL" id="ABQ24404.1"/>
    </source>
</evidence>
<keyword evidence="1" id="KW-0472">Membrane</keyword>
<dbReference type="AlphaFoldDB" id="A5GDE3"/>
<dbReference type="HOGENOM" id="CLU_026152_3_0_7"/>
<dbReference type="InterPro" id="IPR036465">
    <property type="entry name" value="vWFA_dom_sf"/>
</dbReference>
<dbReference type="InterPro" id="IPR002881">
    <property type="entry name" value="DUF58"/>
</dbReference>
<dbReference type="Proteomes" id="UP000006695">
    <property type="component" value="Chromosome"/>
</dbReference>
<dbReference type="PANTHER" id="PTHR34351:SF1">
    <property type="entry name" value="SLR1927 PROTEIN"/>
    <property type="match status" value="1"/>
</dbReference>
<dbReference type="Pfam" id="PF01882">
    <property type="entry name" value="DUF58"/>
    <property type="match status" value="1"/>
</dbReference>
<name>A5GDE3_GEOUR</name>
<feature type="transmembrane region" description="Helical" evidence="1">
    <location>
        <begin position="12"/>
        <end position="28"/>
    </location>
</feature>
<dbReference type="EMBL" id="CP000698">
    <property type="protein sequence ID" value="ABQ24404.1"/>
    <property type="molecule type" value="Genomic_DNA"/>
</dbReference>
<organism evidence="3 4">
    <name type="scientific">Geotalea uraniireducens (strain Rf4)</name>
    <name type="common">Geobacter uraniireducens</name>
    <dbReference type="NCBI Taxonomy" id="351605"/>
    <lineage>
        <taxon>Bacteria</taxon>
        <taxon>Pseudomonadati</taxon>
        <taxon>Thermodesulfobacteriota</taxon>
        <taxon>Desulfuromonadia</taxon>
        <taxon>Geobacterales</taxon>
        <taxon>Geobacteraceae</taxon>
        <taxon>Geotalea</taxon>
    </lineage>
</organism>
<dbReference type="STRING" id="351605.Gura_0188"/>
<keyword evidence="1" id="KW-1133">Transmembrane helix</keyword>
<accession>A5GDE3</accession>
<keyword evidence="4" id="KW-1185">Reference proteome</keyword>
<dbReference type="RefSeq" id="WP_011937133.1">
    <property type="nucleotide sequence ID" value="NC_009483.1"/>
</dbReference>
<sequence>MSGLERLLTRRNALLVLAAVFFLIAWNREVNLLYGMFALVSATVIVAVILPRFALKGIEVCRMLPTAAFEGEEIEVCVTMANRGRASRFMVEAVDAVPAAAPHEREPLVFAGRLVGRAQRNFSYRLVCYKRGLYTVGPLRLRSAYPLGIAWSEREGDPSLHTLLVYPFMFEIASFPLIATGTLVTSGMESLARAGGSDDFFGTREYRQGDSLRHIHWPSTARHDRLIVKEFEVRVSAETTLLLDLHRDADVGEERESTLEYGVRIVASVAGYALERGHTVQLAGFGKGSHVVPPGRGRHHLAQLLDALARVESDGRIPYHEAIVRAADLMRDGSTAVLFFSGGESLEDYLYPLGLLRAKRVRPVAVFFDRASFSGEFSFSRPAEDPLPRELFAMGAPVYFVARGSDLREVFA</sequence>
<reference evidence="3 4" key="1">
    <citation type="submission" date="2007-05" db="EMBL/GenBank/DDBJ databases">
        <title>Complete sequence of Geobacter uraniireducens Rf4.</title>
        <authorList>
            <consortium name="US DOE Joint Genome Institute"/>
            <person name="Copeland A."/>
            <person name="Lucas S."/>
            <person name="Lapidus A."/>
            <person name="Barry K."/>
            <person name="Detter J.C."/>
            <person name="Glavina del Rio T."/>
            <person name="Hammon N."/>
            <person name="Israni S."/>
            <person name="Dalin E."/>
            <person name="Tice H."/>
            <person name="Pitluck S."/>
            <person name="Chertkov O."/>
            <person name="Brettin T."/>
            <person name="Bruce D."/>
            <person name="Han C."/>
            <person name="Schmutz J."/>
            <person name="Larimer F."/>
            <person name="Land M."/>
            <person name="Hauser L."/>
            <person name="Kyrpides N."/>
            <person name="Mikhailova N."/>
            <person name="Shelobolina E."/>
            <person name="Aklujkar M."/>
            <person name="Lovley D."/>
            <person name="Richardson P."/>
        </authorList>
    </citation>
    <scope>NUCLEOTIDE SEQUENCE [LARGE SCALE GENOMIC DNA]</scope>
    <source>
        <strain evidence="3 4">Rf4</strain>
    </source>
</reference>